<keyword evidence="12" id="KW-1185">Reference proteome</keyword>
<dbReference type="Gene3D" id="2.130.10.10">
    <property type="entry name" value="YVTN repeat-like/Quinoprotein amine dehydrogenase"/>
    <property type="match status" value="1"/>
</dbReference>
<comment type="similarity">
    <text evidence="1">Belongs to the WD repeat CDC20/Fizzy family.</text>
</comment>
<dbReference type="PANTHER" id="PTHR19918">
    <property type="entry name" value="CELL DIVISION CYCLE 20 CDC20 FIZZY -RELATED"/>
    <property type="match status" value="1"/>
</dbReference>
<evidence type="ECO:0000256" key="4">
    <source>
        <dbReference type="ARBA" id="ARBA00022737"/>
    </source>
</evidence>
<organism evidence="11 12">
    <name type="scientific">Camellia sinensis var. sinensis</name>
    <name type="common">China tea</name>
    <dbReference type="NCBI Taxonomy" id="542762"/>
    <lineage>
        <taxon>Eukaryota</taxon>
        <taxon>Viridiplantae</taxon>
        <taxon>Streptophyta</taxon>
        <taxon>Embryophyta</taxon>
        <taxon>Tracheophyta</taxon>
        <taxon>Spermatophyta</taxon>
        <taxon>Magnoliopsida</taxon>
        <taxon>eudicotyledons</taxon>
        <taxon>Gunneridae</taxon>
        <taxon>Pentapetalae</taxon>
        <taxon>asterids</taxon>
        <taxon>Ericales</taxon>
        <taxon>Theaceae</taxon>
        <taxon>Camellia</taxon>
    </lineage>
</organism>
<dbReference type="GO" id="GO:0005680">
    <property type="term" value="C:anaphase-promoting complex"/>
    <property type="evidence" value="ECO:0007669"/>
    <property type="project" value="TreeGrafter"/>
</dbReference>
<evidence type="ECO:0000256" key="9">
    <source>
        <dbReference type="SAM" id="Phobius"/>
    </source>
</evidence>
<dbReference type="Gene3D" id="1.25.40.10">
    <property type="entry name" value="Tetratricopeptide repeat domain"/>
    <property type="match status" value="1"/>
</dbReference>
<protein>
    <recommendedName>
        <fullName evidence="10">CDC20/Fizzy WD40 domain-containing protein</fullName>
    </recommendedName>
</protein>
<dbReference type="Pfam" id="PF14853">
    <property type="entry name" value="Fis1_TPR_C"/>
    <property type="match status" value="1"/>
</dbReference>
<feature type="domain" description="CDC20/Fizzy WD40" evidence="10">
    <location>
        <begin position="116"/>
        <end position="413"/>
    </location>
</feature>
<dbReference type="PROSITE" id="PS50294">
    <property type="entry name" value="WD_REPEATS_REGION"/>
    <property type="match status" value="3"/>
</dbReference>
<evidence type="ECO:0000313" key="11">
    <source>
        <dbReference type="EMBL" id="THG20311.1"/>
    </source>
</evidence>
<sequence length="633" mass="70142">MKRKFAFLKSTFKILSGFVVLDRFIPNRSAMDFDFAHFMLTGGKVGKENPSPCSPSKEAYRKQLAEIFNMNRTRILAFKDKPPPSADTVQEPISSVHQSKPTKHRRCIPQSSERILDAPELMDDFYLNLLDWGSDNILAIALGNLVYLWDATDGSITELVAVDEEIGPVTSIRWAPDGRHLAVGLNNSHIQLWDSLASRLLRTLIDGHRSRVGSLDWNNHILTTGGMDSLIINNDVRIRSNIVGTYRGHTQEVCGLKWSTTGQQLASGGNDNLIYLWNISMASNSSSNQWLHRLTDHTAAVKALSWCPFQSNLLASGGGVGDQCIKFWNTHTGACLNSVDAGSQVCCLLWSKHERELLSSHGFTDNQLILWKYPSMVKIAQLYGHTSRVLYMAQSPDGYTVASAAADETLRLWNVFGTPELAWFLVFLCLLNWAGYGALIVQPINHKFDHSYVTSFPGKAAGVRKAGQGAPIEAAPAKKGCEREVSEAAYGVSDELKSERIIRLSWALVHSKQPEDMQHGIAMLEASLANSGSPLQKREKLYLLVVGYYRSGEYRRSRQLAEQCLEVFFPFPVSYQNLYLVLQFSFQIAPDWMQALTLKKTLDDQITKDGLIGIGITATVVGLVAGGIAASLG</sequence>
<evidence type="ECO:0000256" key="8">
    <source>
        <dbReference type="SAM" id="MobiDB-lite"/>
    </source>
</evidence>
<reference evidence="11 12" key="1">
    <citation type="journal article" date="2018" name="Proc. Natl. Acad. Sci. U.S.A.">
        <title>Draft genome sequence of Camellia sinensis var. sinensis provides insights into the evolution of the tea genome and tea quality.</title>
        <authorList>
            <person name="Wei C."/>
            <person name="Yang H."/>
            <person name="Wang S."/>
            <person name="Zhao J."/>
            <person name="Liu C."/>
            <person name="Gao L."/>
            <person name="Xia E."/>
            <person name="Lu Y."/>
            <person name="Tai Y."/>
            <person name="She G."/>
            <person name="Sun J."/>
            <person name="Cao H."/>
            <person name="Tong W."/>
            <person name="Gao Q."/>
            <person name="Li Y."/>
            <person name="Deng W."/>
            <person name="Jiang X."/>
            <person name="Wang W."/>
            <person name="Chen Q."/>
            <person name="Zhang S."/>
            <person name="Li H."/>
            <person name="Wu J."/>
            <person name="Wang P."/>
            <person name="Li P."/>
            <person name="Shi C."/>
            <person name="Zheng F."/>
            <person name="Jian J."/>
            <person name="Huang B."/>
            <person name="Shan D."/>
            <person name="Shi M."/>
            <person name="Fang C."/>
            <person name="Yue Y."/>
            <person name="Li F."/>
            <person name="Li D."/>
            <person name="Wei S."/>
            <person name="Han B."/>
            <person name="Jiang C."/>
            <person name="Yin Y."/>
            <person name="Xia T."/>
            <person name="Zhang Z."/>
            <person name="Bennetzen J.L."/>
            <person name="Zhao S."/>
            <person name="Wan X."/>
        </authorList>
    </citation>
    <scope>NUCLEOTIDE SEQUENCE [LARGE SCALE GENOMIC DNA]</scope>
    <source>
        <strain evidence="12">cv. Shuchazao</strain>
        <tissue evidence="11">Leaf</tissue>
    </source>
</reference>
<dbReference type="EMBL" id="SDRB02002008">
    <property type="protein sequence ID" value="THG20311.1"/>
    <property type="molecule type" value="Genomic_DNA"/>
</dbReference>
<dbReference type="InterPro" id="IPR028058">
    <property type="entry name" value="Fis1_TPR_N"/>
</dbReference>
<gene>
    <name evidence="11" type="ORF">TEA_023324</name>
</gene>
<dbReference type="InterPro" id="IPR033010">
    <property type="entry name" value="Cdc20/Fizzy"/>
</dbReference>
<dbReference type="Pfam" id="PF24807">
    <property type="entry name" value="WD40_CDC20-Fz"/>
    <property type="match status" value="1"/>
</dbReference>
<evidence type="ECO:0000256" key="1">
    <source>
        <dbReference type="ARBA" id="ARBA00006445"/>
    </source>
</evidence>
<dbReference type="InterPro" id="IPR036322">
    <property type="entry name" value="WD40_repeat_dom_sf"/>
</dbReference>
<dbReference type="InterPro" id="IPR015943">
    <property type="entry name" value="WD40/YVTN_repeat-like_dom_sf"/>
</dbReference>
<keyword evidence="5" id="KW-0498">Mitosis</keyword>
<feature type="transmembrane region" description="Helical" evidence="9">
    <location>
        <begin position="610"/>
        <end position="632"/>
    </location>
</feature>
<keyword evidence="6" id="KW-0131">Cell cycle</keyword>
<dbReference type="GO" id="GO:0031145">
    <property type="term" value="P:anaphase-promoting complex-dependent catabolic process"/>
    <property type="evidence" value="ECO:0007669"/>
    <property type="project" value="TreeGrafter"/>
</dbReference>
<feature type="region of interest" description="Disordered" evidence="8">
    <location>
        <begin position="82"/>
        <end position="104"/>
    </location>
</feature>
<dbReference type="STRING" id="542762.A0A4S4ETT1"/>
<evidence type="ECO:0000256" key="7">
    <source>
        <dbReference type="PROSITE-ProRule" id="PRU00221"/>
    </source>
</evidence>
<dbReference type="GO" id="GO:1905786">
    <property type="term" value="P:positive regulation of anaphase-promoting complex-dependent catabolic process"/>
    <property type="evidence" value="ECO:0007669"/>
    <property type="project" value="TreeGrafter"/>
</dbReference>
<dbReference type="GO" id="GO:1990757">
    <property type="term" value="F:ubiquitin ligase activator activity"/>
    <property type="evidence" value="ECO:0007669"/>
    <property type="project" value="TreeGrafter"/>
</dbReference>
<keyword evidence="4" id="KW-0677">Repeat</keyword>
<evidence type="ECO:0000256" key="2">
    <source>
        <dbReference type="ARBA" id="ARBA00022574"/>
    </source>
</evidence>
<evidence type="ECO:0000313" key="12">
    <source>
        <dbReference type="Proteomes" id="UP000306102"/>
    </source>
</evidence>
<evidence type="ECO:0000256" key="3">
    <source>
        <dbReference type="ARBA" id="ARBA00022618"/>
    </source>
</evidence>
<feature type="repeat" description="WD" evidence="7">
    <location>
        <begin position="162"/>
        <end position="203"/>
    </location>
</feature>
<keyword evidence="9" id="KW-0812">Transmembrane</keyword>
<dbReference type="Proteomes" id="UP000306102">
    <property type="component" value="Unassembled WGS sequence"/>
</dbReference>
<dbReference type="GO" id="GO:0010997">
    <property type="term" value="F:anaphase-promoting complex binding"/>
    <property type="evidence" value="ECO:0007669"/>
    <property type="project" value="InterPro"/>
</dbReference>
<evidence type="ECO:0000256" key="5">
    <source>
        <dbReference type="ARBA" id="ARBA00022776"/>
    </source>
</evidence>
<keyword evidence="2 7" id="KW-0853">WD repeat</keyword>
<accession>A0A4S4ETT1</accession>
<evidence type="ECO:0000259" key="10">
    <source>
        <dbReference type="Pfam" id="PF24807"/>
    </source>
</evidence>
<dbReference type="PROSITE" id="PS00678">
    <property type="entry name" value="WD_REPEATS_1"/>
    <property type="match status" value="2"/>
</dbReference>
<dbReference type="SMART" id="SM00320">
    <property type="entry name" value="WD40"/>
    <property type="match status" value="6"/>
</dbReference>
<dbReference type="Pfam" id="PF14852">
    <property type="entry name" value="Fis1_TPR_N"/>
    <property type="match status" value="1"/>
</dbReference>
<dbReference type="GO" id="GO:0016567">
    <property type="term" value="P:protein ubiquitination"/>
    <property type="evidence" value="ECO:0007669"/>
    <property type="project" value="UniProtKB-UniPathway"/>
</dbReference>
<dbReference type="GO" id="GO:0051301">
    <property type="term" value="P:cell division"/>
    <property type="evidence" value="ECO:0007669"/>
    <property type="project" value="UniProtKB-KW"/>
</dbReference>
<dbReference type="SUPFAM" id="SSF48452">
    <property type="entry name" value="TPR-like"/>
    <property type="match status" value="1"/>
</dbReference>
<feature type="compositionally biased region" description="Polar residues" evidence="8">
    <location>
        <begin position="87"/>
        <end position="99"/>
    </location>
</feature>
<feature type="repeat" description="WD" evidence="7">
    <location>
        <begin position="382"/>
        <end position="415"/>
    </location>
</feature>
<comment type="caution">
    <text evidence="11">The sequence shown here is derived from an EMBL/GenBank/DDBJ whole genome shotgun (WGS) entry which is preliminary data.</text>
</comment>
<keyword evidence="9" id="KW-1133">Transmembrane helix</keyword>
<feature type="repeat" description="WD" evidence="7">
    <location>
        <begin position="246"/>
        <end position="287"/>
    </location>
</feature>
<keyword evidence="9" id="KW-0472">Membrane</keyword>
<proteinExistence type="inferred from homology"/>
<dbReference type="CDD" id="cd00200">
    <property type="entry name" value="WD40"/>
    <property type="match status" value="1"/>
</dbReference>
<dbReference type="InterPro" id="IPR019775">
    <property type="entry name" value="WD40_repeat_CS"/>
</dbReference>
<dbReference type="InterPro" id="IPR033745">
    <property type="entry name" value="Fis1_cytosol"/>
</dbReference>
<dbReference type="SUPFAM" id="SSF50978">
    <property type="entry name" value="WD40 repeat-like"/>
    <property type="match status" value="1"/>
</dbReference>
<dbReference type="PANTHER" id="PTHR19918:SF55">
    <property type="entry name" value="CELL DIVISION CYCLE 20.1, COFACTOR OF APC COMPLEX-LIKE ISOFORM X1"/>
    <property type="match status" value="1"/>
</dbReference>
<dbReference type="InterPro" id="IPR001680">
    <property type="entry name" value="WD40_rpt"/>
</dbReference>
<dbReference type="PROSITE" id="PS50082">
    <property type="entry name" value="WD_REPEATS_2"/>
    <property type="match status" value="3"/>
</dbReference>
<feature type="transmembrane region" description="Helical" evidence="9">
    <location>
        <begin position="421"/>
        <end position="441"/>
    </location>
</feature>
<dbReference type="UniPathway" id="UPA00143"/>
<dbReference type="AlphaFoldDB" id="A0A4S4ETT1"/>
<name>A0A4S4ETT1_CAMSN</name>
<dbReference type="InterPro" id="IPR028061">
    <property type="entry name" value="Fis1_TPR_C"/>
</dbReference>
<keyword evidence="3" id="KW-0132">Cell division</keyword>
<evidence type="ECO:0000256" key="6">
    <source>
        <dbReference type="ARBA" id="ARBA00023306"/>
    </source>
</evidence>
<dbReference type="CDD" id="cd12212">
    <property type="entry name" value="Fis1"/>
    <property type="match status" value="1"/>
</dbReference>
<dbReference type="InterPro" id="IPR056150">
    <property type="entry name" value="WD40_CDC20-Fz"/>
</dbReference>
<dbReference type="InterPro" id="IPR011990">
    <property type="entry name" value="TPR-like_helical_dom_sf"/>
</dbReference>